<proteinExistence type="predicted"/>
<sequence>MKIPEENEDCPQCMYEKQPSKETCRACAEETGDEFDEEAWERFQQCKTEQDEELEHMEEC</sequence>
<protein>
    <submittedName>
        <fullName evidence="1">Uncharacterized protein</fullName>
    </submittedName>
</protein>
<gene>
    <name evidence="1" type="ORF">S01H1_70627</name>
</gene>
<accession>X0WVM9</accession>
<dbReference type="EMBL" id="BARS01046975">
    <property type="protein sequence ID" value="GAG35014.1"/>
    <property type="molecule type" value="Genomic_DNA"/>
</dbReference>
<dbReference type="AlphaFoldDB" id="X0WVM9"/>
<name>X0WVM9_9ZZZZ</name>
<organism evidence="1">
    <name type="scientific">marine sediment metagenome</name>
    <dbReference type="NCBI Taxonomy" id="412755"/>
    <lineage>
        <taxon>unclassified sequences</taxon>
        <taxon>metagenomes</taxon>
        <taxon>ecological metagenomes</taxon>
    </lineage>
</organism>
<evidence type="ECO:0000313" key="1">
    <source>
        <dbReference type="EMBL" id="GAG35014.1"/>
    </source>
</evidence>
<reference evidence="1" key="1">
    <citation type="journal article" date="2014" name="Front. Microbiol.">
        <title>High frequency of phylogenetically diverse reductive dehalogenase-homologous genes in deep subseafloor sedimentary metagenomes.</title>
        <authorList>
            <person name="Kawai M."/>
            <person name="Futagami T."/>
            <person name="Toyoda A."/>
            <person name="Takaki Y."/>
            <person name="Nishi S."/>
            <person name="Hori S."/>
            <person name="Arai W."/>
            <person name="Tsubouchi T."/>
            <person name="Morono Y."/>
            <person name="Uchiyama I."/>
            <person name="Ito T."/>
            <person name="Fujiyama A."/>
            <person name="Inagaki F."/>
            <person name="Takami H."/>
        </authorList>
    </citation>
    <scope>NUCLEOTIDE SEQUENCE</scope>
    <source>
        <strain evidence="1">Expedition CK06-06</strain>
    </source>
</reference>
<comment type="caution">
    <text evidence="1">The sequence shown here is derived from an EMBL/GenBank/DDBJ whole genome shotgun (WGS) entry which is preliminary data.</text>
</comment>